<dbReference type="EC" id="2.7.13.3" evidence="2"/>
<dbReference type="STRING" id="1237149.C900_00418"/>
<keyword evidence="9" id="KW-0812">Transmembrane</keyword>
<dbReference type="OrthoDB" id="9767435at2"/>
<sequence length="593" mass="67713">MSIRATFILLLLVALASAQNNQELEKSTAQKYNDMAMHFHHSGEYDSSIIYYEKSAALFATENDTVRVLTNEINIGKAYRDMSQYDRALDRLYKAAHQLESCCEDHSLWLDNYFSCYTTIASVYRSTNDHLKAEEYYFKLDDRLKDMDAKNAKILEARNLNNLGNLYLTTGNHKSAKTYFTRSLELNRALQNRGSMGLTLSNLGIIEIDLYNYKEAENNLLEALAIKEEAGSKKSMVYTLNQLGRLYVALDQPQKATGYLQRAEIITREIGTLDLMVENLEFRIALLKLSGPDSKLSALYDEYISLKDSLMNKEKVEKLAEMQVRYETEKKQQEISILEQDKELQQAAIELRQAWIVVLLIGLLFIAATVILVYQRLKRENRNKRKIETLMKEVQHRIKNNLQILSSLLSLQTRTLEDAKAIAAIKSGESRINAMALIHQKINSSQQYTQLNIRDYINDIIEYLRQAYGLEAYKQQVQADVVDAELDVDLVIPLGLITNELVSNAFKYTFPRQKAPQLLIHISFIEYKKLQLVVKDNGPGFSENGTSLRTGSLGLQIVDTLVKQLKATISRDAGDGFATIIEVPIKNNPLWKK</sequence>
<evidence type="ECO:0000256" key="10">
    <source>
        <dbReference type="SAM" id="SignalP"/>
    </source>
</evidence>
<keyword evidence="10" id="KW-0732">Signal</keyword>
<dbReference type="eggNOG" id="COG3920">
    <property type="taxonomic scope" value="Bacteria"/>
</dbReference>
<dbReference type="eggNOG" id="COG0457">
    <property type="taxonomic scope" value="Bacteria"/>
</dbReference>
<dbReference type="InterPro" id="IPR011495">
    <property type="entry name" value="Sig_transdc_His_kin_sub2_dim/P"/>
</dbReference>
<feature type="domain" description="Histidine kinase/HSP90-like ATPase" evidence="11">
    <location>
        <begin position="489"/>
        <end position="587"/>
    </location>
</feature>
<dbReference type="PANTHER" id="PTHR41523:SF8">
    <property type="entry name" value="ETHYLENE RESPONSE SENSOR PROTEIN"/>
    <property type="match status" value="1"/>
</dbReference>
<dbReference type="Pfam" id="PF02518">
    <property type="entry name" value="HATPase_c"/>
    <property type="match status" value="1"/>
</dbReference>
<dbReference type="SUPFAM" id="SSF48452">
    <property type="entry name" value="TPR-like"/>
    <property type="match status" value="2"/>
</dbReference>
<evidence type="ECO:0000259" key="11">
    <source>
        <dbReference type="SMART" id="SM00387"/>
    </source>
</evidence>
<organism evidence="12 13">
    <name type="scientific">Fulvivirga imtechensis AK7</name>
    <dbReference type="NCBI Taxonomy" id="1237149"/>
    <lineage>
        <taxon>Bacteria</taxon>
        <taxon>Pseudomonadati</taxon>
        <taxon>Bacteroidota</taxon>
        <taxon>Cytophagia</taxon>
        <taxon>Cytophagales</taxon>
        <taxon>Fulvivirgaceae</taxon>
        <taxon>Fulvivirga</taxon>
    </lineage>
</organism>
<dbReference type="Gene3D" id="3.30.450.20">
    <property type="entry name" value="PAS domain"/>
    <property type="match status" value="1"/>
</dbReference>
<dbReference type="SUPFAM" id="SSF55874">
    <property type="entry name" value="ATPase domain of HSP90 chaperone/DNA topoisomerase II/histidine kinase"/>
    <property type="match status" value="1"/>
</dbReference>
<dbReference type="InterPro" id="IPR019734">
    <property type="entry name" value="TPR_rpt"/>
</dbReference>
<feature type="transmembrane region" description="Helical" evidence="9">
    <location>
        <begin position="354"/>
        <end position="374"/>
    </location>
</feature>
<dbReference type="Pfam" id="PF07568">
    <property type="entry name" value="HisKA_2"/>
    <property type="match status" value="1"/>
</dbReference>
<proteinExistence type="predicted"/>
<protein>
    <recommendedName>
        <fullName evidence="2">histidine kinase</fullName>
        <ecNumber evidence="2">2.7.13.3</ecNumber>
    </recommendedName>
</protein>
<dbReference type="GO" id="GO:0004673">
    <property type="term" value="F:protein histidine kinase activity"/>
    <property type="evidence" value="ECO:0007669"/>
    <property type="project" value="UniProtKB-EC"/>
</dbReference>
<dbReference type="Proteomes" id="UP000011135">
    <property type="component" value="Unassembled WGS sequence"/>
</dbReference>
<evidence type="ECO:0000256" key="9">
    <source>
        <dbReference type="SAM" id="Phobius"/>
    </source>
</evidence>
<keyword evidence="5" id="KW-0547">Nucleotide-binding</keyword>
<evidence type="ECO:0000256" key="2">
    <source>
        <dbReference type="ARBA" id="ARBA00012438"/>
    </source>
</evidence>
<evidence type="ECO:0000313" key="12">
    <source>
        <dbReference type="EMBL" id="ELR68386.1"/>
    </source>
</evidence>
<dbReference type="Pfam" id="PF13181">
    <property type="entry name" value="TPR_8"/>
    <property type="match status" value="1"/>
</dbReference>
<comment type="caution">
    <text evidence="12">The sequence shown here is derived from an EMBL/GenBank/DDBJ whole genome shotgun (WGS) entry which is preliminary data.</text>
</comment>
<evidence type="ECO:0000256" key="8">
    <source>
        <dbReference type="PROSITE-ProRule" id="PRU00339"/>
    </source>
</evidence>
<feature type="chain" id="PRO_5003993038" description="histidine kinase" evidence="10">
    <location>
        <begin position="19"/>
        <end position="593"/>
    </location>
</feature>
<feature type="signal peptide" evidence="10">
    <location>
        <begin position="1"/>
        <end position="18"/>
    </location>
</feature>
<keyword evidence="8" id="KW-0802">TPR repeat</keyword>
<gene>
    <name evidence="12" type="ORF">C900_00418</name>
</gene>
<evidence type="ECO:0000256" key="4">
    <source>
        <dbReference type="ARBA" id="ARBA00022679"/>
    </source>
</evidence>
<dbReference type="InterPro" id="IPR003594">
    <property type="entry name" value="HATPase_dom"/>
</dbReference>
<keyword evidence="13" id="KW-1185">Reference proteome</keyword>
<keyword evidence="7" id="KW-0067">ATP-binding</keyword>
<dbReference type="SMART" id="SM00028">
    <property type="entry name" value="TPR"/>
    <property type="match status" value="6"/>
</dbReference>
<evidence type="ECO:0000256" key="5">
    <source>
        <dbReference type="ARBA" id="ARBA00022741"/>
    </source>
</evidence>
<dbReference type="InterPro" id="IPR011990">
    <property type="entry name" value="TPR-like_helical_dom_sf"/>
</dbReference>
<name>L8JHP9_9BACT</name>
<dbReference type="Pfam" id="PF13424">
    <property type="entry name" value="TPR_12"/>
    <property type="match status" value="2"/>
</dbReference>
<evidence type="ECO:0000256" key="6">
    <source>
        <dbReference type="ARBA" id="ARBA00022777"/>
    </source>
</evidence>
<keyword evidence="4" id="KW-0808">Transferase</keyword>
<dbReference type="AlphaFoldDB" id="L8JHP9"/>
<dbReference type="RefSeq" id="WP_009583335.1">
    <property type="nucleotide sequence ID" value="NZ_AMZN01000116.1"/>
</dbReference>
<evidence type="ECO:0000256" key="1">
    <source>
        <dbReference type="ARBA" id="ARBA00000085"/>
    </source>
</evidence>
<dbReference type="GO" id="GO:0005524">
    <property type="term" value="F:ATP binding"/>
    <property type="evidence" value="ECO:0007669"/>
    <property type="project" value="UniProtKB-KW"/>
</dbReference>
<keyword evidence="6" id="KW-0418">Kinase</keyword>
<evidence type="ECO:0000256" key="3">
    <source>
        <dbReference type="ARBA" id="ARBA00022553"/>
    </source>
</evidence>
<dbReference type="Gene3D" id="1.25.40.10">
    <property type="entry name" value="Tetratricopeptide repeat domain"/>
    <property type="match status" value="2"/>
</dbReference>
<evidence type="ECO:0000256" key="7">
    <source>
        <dbReference type="ARBA" id="ARBA00022840"/>
    </source>
</evidence>
<keyword evidence="3" id="KW-0597">Phosphoprotein</keyword>
<dbReference type="InterPro" id="IPR036890">
    <property type="entry name" value="HATPase_C_sf"/>
</dbReference>
<dbReference type="Gene3D" id="3.30.565.10">
    <property type="entry name" value="Histidine kinase-like ATPase, C-terminal domain"/>
    <property type="match status" value="1"/>
</dbReference>
<dbReference type="EMBL" id="AMZN01000116">
    <property type="protein sequence ID" value="ELR68386.1"/>
    <property type="molecule type" value="Genomic_DNA"/>
</dbReference>
<dbReference type="PROSITE" id="PS50005">
    <property type="entry name" value="TPR"/>
    <property type="match status" value="1"/>
</dbReference>
<evidence type="ECO:0000313" key="13">
    <source>
        <dbReference type="Proteomes" id="UP000011135"/>
    </source>
</evidence>
<reference evidence="12 13" key="1">
    <citation type="submission" date="2012-12" db="EMBL/GenBank/DDBJ databases">
        <title>Genome assembly of Fulvivirga imtechensis AK7.</title>
        <authorList>
            <person name="Nupur N."/>
            <person name="Khatri I."/>
            <person name="Kumar R."/>
            <person name="Subramanian S."/>
            <person name="Pinnaka A."/>
        </authorList>
    </citation>
    <scope>NUCLEOTIDE SEQUENCE [LARGE SCALE GENOMIC DNA]</scope>
    <source>
        <strain evidence="12 13">AK7</strain>
    </source>
</reference>
<comment type="catalytic activity">
    <reaction evidence="1">
        <text>ATP + protein L-histidine = ADP + protein N-phospho-L-histidine.</text>
        <dbReference type="EC" id="2.7.13.3"/>
    </reaction>
</comment>
<dbReference type="PANTHER" id="PTHR41523">
    <property type="entry name" value="TWO-COMPONENT SYSTEM SENSOR PROTEIN"/>
    <property type="match status" value="1"/>
</dbReference>
<keyword evidence="9" id="KW-1133">Transmembrane helix</keyword>
<accession>L8JHP9</accession>
<feature type="repeat" description="TPR" evidence="8">
    <location>
        <begin position="157"/>
        <end position="190"/>
    </location>
</feature>
<dbReference type="SMART" id="SM00387">
    <property type="entry name" value="HATPase_c"/>
    <property type="match status" value="1"/>
</dbReference>
<keyword evidence="9" id="KW-0472">Membrane</keyword>